<keyword evidence="1" id="KW-0472">Membrane</keyword>
<feature type="transmembrane region" description="Helical" evidence="1">
    <location>
        <begin position="162"/>
        <end position="185"/>
    </location>
</feature>
<proteinExistence type="predicted"/>
<organism evidence="2 3">
    <name type="scientific">Suttonella ornithocola</name>
    <dbReference type="NCBI Taxonomy" id="279832"/>
    <lineage>
        <taxon>Bacteria</taxon>
        <taxon>Pseudomonadati</taxon>
        <taxon>Pseudomonadota</taxon>
        <taxon>Gammaproteobacteria</taxon>
        <taxon>Cardiobacteriales</taxon>
        <taxon>Cardiobacteriaceae</taxon>
        <taxon>Suttonella</taxon>
    </lineage>
</organism>
<protein>
    <submittedName>
        <fullName evidence="2">Predicted integral membrane protein</fullName>
    </submittedName>
</protein>
<keyword evidence="1" id="KW-1133">Transmembrane helix</keyword>
<feature type="transmembrane region" description="Helical" evidence="1">
    <location>
        <begin position="348"/>
        <end position="369"/>
    </location>
</feature>
<feature type="transmembrane region" description="Helical" evidence="1">
    <location>
        <begin position="263"/>
        <end position="283"/>
    </location>
</feature>
<keyword evidence="1" id="KW-0812">Transmembrane</keyword>
<feature type="transmembrane region" description="Helical" evidence="1">
    <location>
        <begin position="6"/>
        <end position="26"/>
    </location>
</feature>
<feature type="transmembrane region" description="Helical" evidence="1">
    <location>
        <begin position="225"/>
        <end position="243"/>
    </location>
</feature>
<accession>A0A380MXW9</accession>
<feature type="transmembrane region" description="Helical" evidence="1">
    <location>
        <begin position="96"/>
        <end position="118"/>
    </location>
</feature>
<evidence type="ECO:0000313" key="2">
    <source>
        <dbReference type="EMBL" id="SUO97128.1"/>
    </source>
</evidence>
<dbReference type="Pfam" id="PF05684">
    <property type="entry name" value="DUF819"/>
    <property type="match status" value="1"/>
</dbReference>
<name>A0A380MXW9_9GAMM</name>
<feature type="transmembrane region" description="Helical" evidence="1">
    <location>
        <begin position="319"/>
        <end position="341"/>
    </location>
</feature>
<dbReference type="PANTHER" id="PTHR34289">
    <property type="entry name" value="PROTEIN, PUTATIVE (DUF819)-RELATED"/>
    <property type="match status" value="1"/>
</dbReference>
<dbReference type="InterPro" id="IPR008537">
    <property type="entry name" value="DUF819"/>
</dbReference>
<gene>
    <name evidence="2" type="ORF">NCTC13337_02183</name>
</gene>
<evidence type="ECO:0000313" key="3">
    <source>
        <dbReference type="Proteomes" id="UP000254601"/>
    </source>
</evidence>
<sequence>MITSIALAFGTLMGIVGLIFYTSGLTHSFWKRFYAIVPAIVLCCFIPAGLNTFGIFAPGVGKTIYVFTATWLLPAALFLMTLSMDVPKLIGLGWKVLAMFFAASIGIIICGPLALWIYQYIHPEAFADDTLWRSFSTVAGSWIGGAANQAAMKELFQVDDTMFGTMILVDTTNASLWLLVIFLIAKHHQKIDRWLKADTSAINQLIIAVENYEREHARITTLRDFMLIFGLTFAASGLADWLGKQIANLFNDISWADQYSLHSPFFWMVISITIFGVALSFTPARKLDHIGASKLGTVFIFILIAAIGMQIDLRGIWQYWQLLLVGTLWITLHVIFIFIVAKIIRAPVFYLCVGSNANTGGASSAPIVATAFHPALAPVGVLLGILGYAVGTVGGYLSTLLMRWAVGG</sequence>
<feature type="transmembrane region" description="Helical" evidence="1">
    <location>
        <begin position="33"/>
        <end position="57"/>
    </location>
</feature>
<feature type="transmembrane region" description="Helical" evidence="1">
    <location>
        <begin position="375"/>
        <end position="397"/>
    </location>
</feature>
<feature type="transmembrane region" description="Helical" evidence="1">
    <location>
        <begin position="295"/>
        <end position="313"/>
    </location>
</feature>
<evidence type="ECO:0000256" key="1">
    <source>
        <dbReference type="SAM" id="Phobius"/>
    </source>
</evidence>
<keyword evidence="3" id="KW-1185">Reference proteome</keyword>
<dbReference type="Proteomes" id="UP000254601">
    <property type="component" value="Unassembled WGS sequence"/>
</dbReference>
<dbReference type="PANTHER" id="PTHR34289:SF8">
    <property type="entry name" value="DUF819 DOMAIN-CONTAINING PROTEIN"/>
    <property type="match status" value="1"/>
</dbReference>
<dbReference type="AlphaFoldDB" id="A0A380MXW9"/>
<dbReference type="RefSeq" id="WP_072576780.1">
    <property type="nucleotide sequence ID" value="NZ_LWHB01000100.1"/>
</dbReference>
<dbReference type="OrthoDB" id="653763at2"/>
<dbReference type="EMBL" id="UHIC01000001">
    <property type="protein sequence ID" value="SUO97128.1"/>
    <property type="molecule type" value="Genomic_DNA"/>
</dbReference>
<reference evidence="2 3" key="1">
    <citation type="submission" date="2018-06" db="EMBL/GenBank/DDBJ databases">
        <authorList>
            <consortium name="Pathogen Informatics"/>
            <person name="Doyle S."/>
        </authorList>
    </citation>
    <scope>NUCLEOTIDE SEQUENCE [LARGE SCALE GENOMIC DNA]</scope>
    <source>
        <strain evidence="2 3">NCTC13337</strain>
    </source>
</reference>
<feature type="transmembrane region" description="Helical" evidence="1">
    <location>
        <begin position="63"/>
        <end position="84"/>
    </location>
</feature>